<dbReference type="EMBL" id="VJMH01000540">
    <property type="protein sequence ID" value="KAF0715651.1"/>
    <property type="molecule type" value="Genomic_DNA"/>
</dbReference>
<keyword evidence="1" id="KW-1133">Transmembrane helix</keyword>
<feature type="transmembrane region" description="Helical" evidence="1">
    <location>
        <begin position="754"/>
        <end position="773"/>
    </location>
</feature>
<protein>
    <submittedName>
        <fullName evidence="3">Aste57867_3278 protein</fullName>
    </submittedName>
</protein>
<gene>
    <name evidence="3" type="primary">Aste57867_3278</name>
    <name evidence="2" type="ORF">As57867_003268</name>
    <name evidence="3" type="ORF">ASTE57867_3278</name>
</gene>
<keyword evidence="4" id="KW-1185">Reference proteome</keyword>
<dbReference type="EMBL" id="CAADRA010000540">
    <property type="protein sequence ID" value="VFT80450.1"/>
    <property type="molecule type" value="Genomic_DNA"/>
</dbReference>
<name>A0A485KB30_9STRA</name>
<reference evidence="3 4" key="1">
    <citation type="submission" date="2019-03" db="EMBL/GenBank/DDBJ databases">
        <authorList>
            <person name="Gaulin E."/>
            <person name="Dumas B."/>
        </authorList>
    </citation>
    <scope>NUCLEOTIDE SEQUENCE [LARGE SCALE GENOMIC DNA]</scope>
    <source>
        <strain evidence="3">CBS 568.67</strain>
    </source>
</reference>
<evidence type="ECO:0000313" key="3">
    <source>
        <dbReference type="EMBL" id="VFT80450.1"/>
    </source>
</evidence>
<feature type="transmembrane region" description="Helical" evidence="1">
    <location>
        <begin position="1604"/>
        <end position="1627"/>
    </location>
</feature>
<dbReference type="Proteomes" id="UP000332933">
    <property type="component" value="Unassembled WGS sequence"/>
</dbReference>
<evidence type="ECO:0000256" key="1">
    <source>
        <dbReference type="SAM" id="Phobius"/>
    </source>
</evidence>
<sequence length="1846" mass="204517">MAPTNCNVRSFHVDETVVRIWLLWVVPSFPPPRSSSMTVVVPFVHDDNELSPTRRRRRWIDCAAGLAFLATTTAMTIYYMTCLTPWIQNDYFWTSFNATGAQTFVADVYNSQLWNMTSRDHPLGLFTVDAASTKDYSHPDTVITIPASAARRIVVEQLNILSVAVAGLRSQSTVHTVNAVTSYCWVDFDQAWEVAHTAARQERCYGRYSHNGNVYMEAMLRNTDWMAWYTQWGTLFEVTYGSAVRESSRGLAWLDQTTTAVHSFSVADEIQYWTSYNITQYILPWHNRNVGGLDNVVELHNALQTFPILVNSVAYTDTPGSWTTVVASFGVWNDVGYASYVNASLVRNASNSFTLLGVENDPEMWIGVYPATTCSLLFHDTIGALGAVDLLYIMPPPSLVDVFLTTQSLLNTAARVYPQLHVPSSSMALELTPPQWQRDGIAYYSGNPLCLDDMTQPYIQQSFGFDDACTDPRPPMTIDATMANAVVAMWFTAMQQANASIMPSTICAWNRNPRSLCHAFLSAAESLLATWSTMPAFPNPYFSSSILADTLALDVGLMQYATIDGSPLVLQQPLLDLDDPAWSFYGWLHVLDWLQGTREVVSFQGDVSAIALVSKQYTPRSFQSDPLQIPTRFCHVIDLLLWYMNGVLAAVLVGSSISALFRRGHHVGSNLFFCHPVVGVVWMGRPLLLLRGMVAMATLSTAKIHLIQMDGLTSFDVPPRTVAEAVVTSGETLWLTFALCDMLLLLTVGRSKRFVVASCGSVWFMNLVLELAFPFRPSATVGRTCSSPNLDIQLTCVSGRIDIGSYERFVLLSIVQCVCIMTSFCFTQCWCSSSNEASTTLPVVVPAIALHLFDLEPETPRFDAPTDVLCGIVPVCLFQHQYKFCVTSWALIPMHAYNELHVTRAPMEPIGASSPLAIQTNGFASMVFQANGSLPMAFQGNRVALLTFLSGITSTKKSRTYQMLRTAASIVFLVLSAISSALFFYLLQDQLSNDFLWAGFNSTGMQPFLIDWYNRELYFRPNTMQLSMANASVLQNYNTTSAIVQYSKCYATTMHFEDLDLPTVIQGLRSMDVRQLPWIATQYCWVDFTRRWDMANTNRRQRRCAENMLTNGAVYVEALVRNVHLGDFMAGWGSALTFGIFNELQTSNDGRAWMTSLSSPRLSIGDEAELWTAVNITRFDVQWQNYKSLGVVETFDIKSAFGSTYPVTMKASTGAYRFALETSFKMYWGWGSDLWAIDQNGTLIAHMSLIRSSGTFAFANHTIQDLLIQNQTLQSPLDAGLAMVAATIGPFGSIDLVHIPCPASLIELYHRFSADVTLILNSNPDAQSLLVGATVGLTPGPATWFADYALTLGGSFLCPVVSASISFASGPLAYIRHDLSCDVTLTENLSINPQPSALALLAWGAFMCSGTCPTIHDVCNLASAIGTAGICEDALLPAQTWVSTFMSPVSQSRFYQDAAAVQAEITAMDIEIFQYGQQSPASPIEFLHMNVLAPADPYFRLFGWLYMIDWVLGVREVLSVRGDVSTMTTISGEIAYGSTTPKASEIPSNVAYYCQLCMQYTTSMVFLVTFFTLVYIVHCRGLIEGFNMFKINRMGGIVWVGRPLLTLRSVVAISFLATANVQLVVQIALTKLTTPAQQTMMQRISTLLAGSEASWLVIVLTDTAMLVTTHHTNAYSNKAMGLAIATAICISTTWPVQPSFTIRRTCSSVQLDFQLTCQAGVVEIGSHRRVIELMAVTAAIVVLCFAWEKWRHPSFRLPQHRLSLLLPAGAHFLYAKKAWIFNEVLYVDQASAFLCGLVTVTYHKSVYILDVKTWRTHSIPIEASLAHLASHKFDQQRVGAAIPLVM</sequence>
<feature type="transmembrane region" description="Helical" evidence="1">
    <location>
        <begin position="726"/>
        <end position="747"/>
    </location>
</feature>
<dbReference type="OrthoDB" id="78891at2759"/>
<keyword evidence="1" id="KW-0812">Transmembrane</keyword>
<reference evidence="2" key="2">
    <citation type="submission" date="2019-06" db="EMBL/GenBank/DDBJ databases">
        <title>Genomics analysis of Aphanomyces spp. identifies a new class of oomycete effector associated with host adaptation.</title>
        <authorList>
            <person name="Gaulin E."/>
        </authorList>
    </citation>
    <scope>NUCLEOTIDE SEQUENCE</scope>
    <source>
        <strain evidence="2">CBS 578.67</strain>
    </source>
</reference>
<evidence type="ECO:0000313" key="2">
    <source>
        <dbReference type="EMBL" id="KAF0715651.1"/>
    </source>
</evidence>
<feature type="transmembrane region" description="Helical" evidence="1">
    <location>
        <begin position="59"/>
        <end position="80"/>
    </location>
</feature>
<feature type="transmembrane region" description="Helical" evidence="1">
    <location>
        <begin position="640"/>
        <end position="661"/>
    </location>
</feature>
<keyword evidence="1" id="KW-0472">Membrane</keyword>
<organism evidence="3 4">
    <name type="scientific">Aphanomyces stellatus</name>
    <dbReference type="NCBI Taxonomy" id="120398"/>
    <lineage>
        <taxon>Eukaryota</taxon>
        <taxon>Sar</taxon>
        <taxon>Stramenopiles</taxon>
        <taxon>Oomycota</taxon>
        <taxon>Saprolegniomycetes</taxon>
        <taxon>Saprolegniales</taxon>
        <taxon>Verrucalvaceae</taxon>
        <taxon>Aphanomyces</taxon>
    </lineage>
</organism>
<evidence type="ECO:0000313" key="4">
    <source>
        <dbReference type="Proteomes" id="UP000332933"/>
    </source>
</evidence>
<feature type="transmembrane region" description="Helical" evidence="1">
    <location>
        <begin position="809"/>
        <end position="831"/>
    </location>
</feature>
<feature type="transmembrane region" description="Helical" evidence="1">
    <location>
        <begin position="1564"/>
        <end position="1583"/>
    </location>
</feature>
<accession>A0A485KB30</accession>
<feature type="transmembrane region" description="Helical" evidence="1">
    <location>
        <begin position="966"/>
        <end position="987"/>
    </location>
</feature>
<proteinExistence type="predicted"/>